<dbReference type="InParanoid" id="A2FHC9"/>
<dbReference type="KEGG" id="tva:4753449"/>
<protein>
    <submittedName>
        <fullName evidence="2">Uncharacterized protein</fullName>
    </submittedName>
</protein>
<organism evidence="2 3">
    <name type="scientific">Trichomonas vaginalis (strain ATCC PRA-98 / G3)</name>
    <dbReference type="NCBI Taxonomy" id="412133"/>
    <lineage>
        <taxon>Eukaryota</taxon>
        <taxon>Metamonada</taxon>
        <taxon>Parabasalia</taxon>
        <taxon>Trichomonadida</taxon>
        <taxon>Trichomonadidae</taxon>
        <taxon>Trichomonas</taxon>
    </lineage>
</organism>
<reference evidence="2" key="2">
    <citation type="journal article" date="2007" name="Science">
        <title>Draft genome sequence of the sexually transmitted pathogen Trichomonas vaginalis.</title>
        <authorList>
            <person name="Carlton J.M."/>
            <person name="Hirt R.P."/>
            <person name="Silva J.C."/>
            <person name="Delcher A.L."/>
            <person name="Schatz M."/>
            <person name="Zhao Q."/>
            <person name="Wortman J.R."/>
            <person name="Bidwell S.L."/>
            <person name="Alsmark U.C.M."/>
            <person name="Besteiro S."/>
            <person name="Sicheritz-Ponten T."/>
            <person name="Noel C.J."/>
            <person name="Dacks J.B."/>
            <person name="Foster P.G."/>
            <person name="Simillion C."/>
            <person name="Van de Peer Y."/>
            <person name="Miranda-Saavedra D."/>
            <person name="Barton G.J."/>
            <person name="Westrop G.D."/>
            <person name="Mueller S."/>
            <person name="Dessi D."/>
            <person name="Fiori P.L."/>
            <person name="Ren Q."/>
            <person name="Paulsen I."/>
            <person name="Zhang H."/>
            <person name="Bastida-Corcuera F.D."/>
            <person name="Simoes-Barbosa A."/>
            <person name="Brown M.T."/>
            <person name="Hayes R.D."/>
            <person name="Mukherjee M."/>
            <person name="Okumura C.Y."/>
            <person name="Schneider R."/>
            <person name="Smith A.J."/>
            <person name="Vanacova S."/>
            <person name="Villalvazo M."/>
            <person name="Haas B.J."/>
            <person name="Pertea M."/>
            <person name="Feldblyum T.V."/>
            <person name="Utterback T.R."/>
            <person name="Shu C.L."/>
            <person name="Osoegawa K."/>
            <person name="de Jong P.J."/>
            <person name="Hrdy I."/>
            <person name="Horvathova L."/>
            <person name="Zubacova Z."/>
            <person name="Dolezal P."/>
            <person name="Malik S.B."/>
            <person name="Logsdon J.M. Jr."/>
            <person name="Henze K."/>
            <person name="Gupta A."/>
            <person name="Wang C.C."/>
            <person name="Dunne R.L."/>
            <person name="Upcroft J.A."/>
            <person name="Upcroft P."/>
            <person name="White O."/>
            <person name="Salzberg S.L."/>
            <person name="Tang P."/>
            <person name="Chiu C.-H."/>
            <person name="Lee Y.-S."/>
            <person name="Embley T.M."/>
            <person name="Coombs G.H."/>
            <person name="Mottram J.C."/>
            <person name="Tachezy J."/>
            <person name="Fraser-Liggett C.M."/>
            <person name="Johnson P.J."/>
        </authorList>
    </citation>
    <scope>NUCLEOTIDE SEQUENCE [LARGE SCALE GENOMIC DNA]</scope>
    <source>
        <strain evidence="2">G3</strain>
    </source>
</reference>
<feature type="region of interest" description="Disordered" evidence="1">
    <location>
        <begin position="1"/>
        <end position="20"/>
    </location>
</feature>
<evidence type="ECO:0000256" key="1">
    <source>
        <dbReference type="SAM" id="MobiDB-lite"/>
    </source>
</evidence>
<dbReference type="AlphaFoldDB" id="A2FHC9"/>
<dbReference type="RefSeq" id="XP_001308617.1">
    <property type="nucleotide sequence ID" value="XM_001308616.1"/>
</dbReference>
<evidence type="ECO:0000313" key="3">
    <source>
        <dbReference type="Proteomes" id="UP000001542"/>
    </source>
</evidence>
<dbReference type="Proteomes" id="UP000001542">
    <property type="component" value="Unassembled WGS sequence"/>
</dbReference>
<evidence type="ECO:0000313" key="2">
    <source>
        <dbReference type="EMBL" id="EAX95687.1"/>
    </source>
</evidence>
<dbReference type="VEuPathDB" id="TrichDB:TVAG_144360"/>
<keyword evidence="3" id="KW-1185">Reference proteome</keyword>
<sequence length="117" mass="13505">MKTRNSPSKQKQQKKIPATRESVDKYINEAFANSFFSIYNPKMAQYSLPNFEDEVPDKDNYNSFESPLASYLLKNDIADYPNLRANIFDSFDQSYARMCDEVLDPANKVDISFIPKA</sequence>
<proteinExistence type="predicted"/>
<name>A2FHC9_TRIV3</name>
<dbReference type="EMBL" id="DS113793">
    <property type="protein sequence ID" value="EAX95687.1"/>
    <property type="molecule type" value="Genomic_DNA"/>
</dbReference>
<gene>
    <name evidence="2" type="ORF">TVAG_144360</name>
</gene>
<accession>A2FHC9</accession>
<dbReference type="VEuPathDB" id="TrichDB:TVAGG3_0143980"/>
<reference evidence="2" key="1">
    <citation type="submission" date="2006-10" db="EMBL/GenBank/DDBJ databases">
        <authorList>
            <person name="Amadeo P."/>
            <person name="Zhao Q."/>
            <person name="Wortman J."/>
            <person name="Fraser-Liggett C."/>
            <person name="Carlton J."/>
        </authorList>
    </citation>
    <scope>NUCLEOTIDE SEQUENCE</scope>
    <source>
        <strain evidence="2">G3</strain>
    </source>
</reference>